<feature type="domain" description="Nudix hydrolase" evidence="17">
    <location>
        <begin position="14"/>
        <end position="146"/>
    </location>
</feature>
<keyword evidence="6" id="KW-0227">DNA damage</keyword>
<gene>
    <name evidence="18" type="primary">mutT</name>
    <name evidence="18" type="ORF">ACFOHL_04915</name>
</gene>
<evidence type="ECO:0000256" key="15">
    <source>
        <dbReference type="ARBA" id="ARBA00041979"/>
    </source>
</evidence>
<keyword evidence="7 18" id="KW-0378">Hydrolase</keyword>
<keyword evidence="4" id="KW-0235">DNA replication</keyword>
<comment type="similarity">
    <text evidence="2">Belongs to the Nudix hydrolase family.</text>
</comment>
<comment type="catalytic activity">
    <reaction evidence="10">
        <text>8-oxo-dGTP + H2O = 8-oxo-dGMP + diphosphate + H(+)</text>
        <dbReference type="Rhea" id="RHEA:31575"/>
        <dbReference type="ChEBI" id="CHEBI:15377"/>
        <dbReference type="ChEBI" id="CHEBI:15378"/>
        <dbReference type="ChEBI" id="CHEBI:33019"/>
        <dbReference type="ChEBI" id="CHEBI:63224"/>
        <dbReference type="ChEBI" id="CHEBI:77896"/>
        <dbReference type="EC" id="3.6.1.55"/>
    </reaction>
</comment>
<evidence type="ECO:0000259" key="17">
    <source>
        <dbReference type="PROSITE" id="PS51462"/>
    </source>
</evidence>
<evidence type="ECO:0000256" key="7">
    <source>
        <dbReference type="ARBA" id="ARBA00022801"/>
    </source>
</evidence>
<keyword evidence="3" id="KW-0515">Mutator protein</keyword>
<dbReference type="PANTHER" id="PTHR47707:SF1">
    <property type="entry name" value="NUDIX HYDROLASE FAMILY PROTEIN"/>
    <property type="match status" value="1"/>
</dbReference>
<dbReference type="CDD" id="cd03425">
    <property type="entry name" value="NUDIX_MutT_NudA_like"/>
    <property type="match status" value="1"/>
</dbReference>
<dbReference type="SUPFAM" id="SSF55811">
    <property type="entry name" value="Nudix"/>
    <property type="match status" value="1"/>
</dbReference>
<keyword evidence="19" id="KW-1185">Reference proteome</keyword>
<evidence type="ECO:0000256" key="2">
    <source>
        <dbReference type="ARBA" id="ARBA00005582"/>
    </source>
</evidence>
<dbReference type="EC" id="3.6.1.55" evidence="12"/>
<evidence type="ECO:0000256" key="14">
    <source>
        <dbReference type="ARBA" id="ARBA00041592"/>
    </source>
</evidence>
<evidence type="ECO:0000256" key="6">
    <source>
        <dbReference type="ARBA" id="ARBA00022763"/>
    </source>
</evidence>
<accession>A0ABV7FKT0</accession>
<dbReference type="PANTHER" id="PTHR47707">
    <property type="entry name" value="8-OXO-DGTP DIPHOSPHATASE"/>
    <property type="match status" value="1"/>
</dbReference>
<organism evidence="18 19">
    <name type="scientific">Agaribacter flavus</name>
    <dbReference type="NCBI Taxonomy" id="1902781"/>
    <lineage>
        <taxon>Bacteria</taxon>
        <taxon>Pseudomonadati</taxon>
        <taxon>Pseudomonadota</taxon>
        <taxon>Gammaproteobacteria</taxon>
        <taxon>Alteromonadales</taxon>
        <taxon>Alteromonadaceae</taxon>
        <taxon>Agaribacter</taxon>
    </lineage>
</organism>
<comment type="catalytic activity">
    <reaction evidence="11">
        <text>8-oxo-GTP + H2O = 8-oxo-GMP + diphosphate + H(+)</text>
        <dbReference type="Rhea" id="RHEA:67616"/>
        <dbReference type="ChEBI" id="CHEBI:15377"/>
        <dbReference type="ChEBI" id="CHEBI:15378"/>
        <dbReference type="ChEBI" id="CHEBI:33019"/>
        <dbReference type="ChEBI" id="CHEBI:143553"/>
        <dbReference type="ChEBI" id="CHEBI:145694"/>
    </reaction>
</comment>
<dbReference type="InterPro" id="IPR020476">
    <property type="entry name" value="Nudix_hydrolase"/>
</dbReference>
<dbReference type="EMBL" id="JBHRSW010000006">
    <property type="protein sequence ID" value="MFC3120948.1"/>
    <property type="molecule type" value="Genomic_DNA"/>
</dbReference>
<keyword evidence="5" id="KW-0479">Metal-binding</keyword>
<evidence type="ECO:0000256" key="11">
    <source>
        <dbReference type="ARBA" id="ARBA00036904"/>
    </source>
</evidence>
<dbReference type="InterPro" id="IPR020084">
    <property type="entry name" value="NUDIX_hydrolase_CS"/>
</dbReference>
<sequence>MQFAENITVENMTIIDVAVGIISKNTAADDKEFFVCRRAVHQHQGNKWEFPGGKVDKGEKPEDALARELFEEVGIAIDNISSCAFVISHKYEDKHVNLHVFNVQEFDGDPFGKEGQQSQWVKLDTLLTLNFPKANKPILDYLRQQA</sequence>
<dbReference type="PRINTS" id="PR00502">
    <property type="entry name" value="NUDIXFAMILY"/>
</dbReference>
<protein>
    <recommendedName>
        <fullName evidence="13">8-oxo-dGTP diphosphatase</fullName>
        <ecNumber evidence="12">3.6.1.55</ecNumber>
    </recommendedName>
    <alternativeName>
        <fullName evidence="16">7,8-dihydro-8-oxoguanine-triphosphatase</fullName>
    </alternativeName>
    <alternativeName>
        <fullName evidence="15">Mutator protein MutT</fullName>
    </alternativeName>
    <alternativeName>
        <fullName evidence="14">dGTP pyrophosphohydrolase</fullName>
    </alternativeName>
</protein>
<evidence type="ECO:0000256" key="13">
    <source>
        <dbReference type="ARBA" id="ARBA00040794"/>
    </source>
</evidence>
<keyword evidence="8" id="KW-0460">Magnesium</keyword>
<dbReference type="PROSITE" id="PS00893">
    <property type="entry name" value="NUDIX_BOX"/>
    <property type="match status" value="1"/>
</dbReference>
<evidence type="ECO:0000313" key="18">
    <source>
        <dbReference type="EMBL" id="MFC3120948.1"/>
    </source>
</evidence>
<evidence type="ECO:0000256" key="10">
    <source>
        <dbReference type="ARBA" id="ARBA00035861"/>
    </source>
</evidence>
<reference evidence="19" key="1">
    <citation type="journal article" date="2019" name="Int. J. Syst. Evol. Microbiol.">
        <title>The Global Catalogue of Microorganisms (GCM) 10K type strain sequencing project: providing services to taxonomists for standard genome sequencing and annotation.</title>
        <authorList>
            <consortium name="The Broad Institute Genomics Platform"/>
            <consortium name="The Broad Institute Genome Sequencing Center for Infectious Disease"/>
            <person name="Wu L."/>
            <person name="Ma J."/>
        </authorList>
    </citation>
    <scope>NUCLEOTIDE SEQUENCE [LARGE SCALE GENOMIC DNA]</scope>
    <source>
        <strain evidence="19">KCTC 52473</strain>
    </source>
</reference>
<evidence type="ECO:0000256" key="4">
    <source>
        <dbReference type="ARBA" id="ARBA00022705"/>
    </source>
</evidence>
<dbReference type="RefSeq" id="WP_376919087.1">
    <property type="nucleotide sequence ID" value="NZ_JBHRSW010000006.1"/>
</dbReference>
<dbReference type="Pfam" id="PF14815">
    <property type="entry name" value="NUDIX_4"/>
    <property type="match status" value="1"/>
</dbReference>
<dbReference type="InterPro" id="IPR015797">
    <property type="entry name" value="NUDIX_hydrolase-like_dom_sf"/>
</dbReference>
<comment type="caution">
    <text evidence="18">The sequence shown here is derived from an EMBL/GenBank/DDBJ whole genome shotgun (WGS) entry which is preliminary data.</text>
</comment>
<dbReference type="PROSITE" id="PS51462">
    <property type="entry name" value="NUDIX"/>
    <property type="match status" value="1"/>
</dbReference>
<evidence type="ECO:0000256" key="3">
    <source>
        <dbReference type="ARBA" id="ARBA00022457"/>
    </source>
</evidence>
<comment type="cofactor">
    <cofactor evidence="1">
        <name>Mg(2+)</name>
        <dbReference type="ChEBI" id="CHEBI:18420"/>
    </cofactor>
</comment>
<evidence type="ECO:0000256" key="16">
    <source>
        <dbReference type="ARBA" id="ARBA00042798"/>
    </source>
</evidence>
<dbReference type="InterPro" id="IPR000086">
    <property type="entry name" value="NUDIX_hydrolase_dom"/>
</dbReference>
<dbReference type="GO" id="GO:0035539">
    <property type="term" value="F:8-oxo-7,8-dihydrodeoxyguanosine triphosphate pyrophosphatase activity"/>
    <property type="evidence" value="ECO:0007669"/>
    <property type="project" value="UniProtKB-EC"/>
</dbReference>
<proteinExistence type="inferred from homology"/>
<dbReference type="InterPro" id="IPR003561">
    <property type="entry name" value="Mutator_MutT"/>
</dbReference>
<dbReference type="Proteomes" id="UP001595478">
    <property type="component" value="Unassembled WGS sequence"/>
</dbReference>
<evidence type="ECO:0000256" key="9">
    <source>
        <dbReference type="ARBA" id="ARBA00023204"/>
    </source>
</evidence>
<evidence type="ECO:0000256" key="5">
    <source>
        <dbReference type="ARBA" id="ARBA00022723"/>
    </source>
</evidence>
<evidence type="ECO:0000256" key="1">
    <source>
        <dbReference type="ARBA" id="ARBA00001946"/>
    </source>
</evidence>
<dbReference type="InterPro" id="IPR029119">
    <property type="entry name" value="MutY_C"/>
</dbReference>
<keyword evidence="9" id="KW-0234">DNA repair</keyword>
<dbReference type="Gene3D" id="3.90.79.10">
    <property type="entry name" value="Nucleoside Triphosphate Pyrophosphohydrolase"/>
    <property type="match status" value="1"/>
</dbReference>
<name>A0ABV7FKT0_9ALTE</name>
<dbReference type="NCBIfam" id="TIGR00586">
    <property type="entry name" value="mutt"/>
    <property type="match status" value="1"/>
</dbReference>
<evidence type="ECO:0000313" key="19">
    <source>
        <dbReference type="Proteomes" id="UP001595478"/>
    </source>
</evidence>
<evidence type="ECO:0000256" key="12">
    <source>
        <dbReference type="ARBA" id="ARBA00038905"/>
    </source>
</evidence>
<dbReference type="InterPro" id="IPR047127">
    <property type="entry name" value="MutT-like"/>
</dbReference>
<evidence type="ECO:0000256" key="8">
    <source>
        <dbReference type="ARBA" id="ARBA00022842"/>
    </source>
</evidence>